<reference evidence="1" key="1">
    <citation type="submission" date="2014-09" db="EMBL/GenBank/DDBJ databases">
        <authorList>
            <person name="Magalhaes I.L.F."/>
            <person name="Oliveira U."/>
            <person name="Santos F.R."/>
            <person name="Vidigal T.H.D.A."/>
            <person name="Brescovit A.D."/>
            <person name="Santos A.J."/>
        </authorList>
    </citation>
    <scope>NUCLEOTIDE SEQUENCE</scope>
    <source>
        <tissue evidence="1">Shoot tissue taken approximately 20 cm above the soil surface</tissue>
    </source>
</reference>
<sequence>MPTNLASSLAELM</sequence>
<name>A0A0A8Y9K4_ARUDO</name>
<organism evidence="1">
    <name type="scientific">Arundo donax</name>
    <name type="common">Giant reed</name>
    <name type="synonym">Donax arundinaceus</name>
    <dbReference type="NCBI Taxonomy" id="35708"/>
    <lineage>
        <taxon>Eukaryota</taxon>
        <taxon>Viridiplantae</taxon>
        <taxon>Streptophyta</taxon>
        <taxon>Embryophyta</taxon>
        <taxon>Tracheophyta</taxon>
        <taxon>Spermatophyta</taxon>
        <taxon>Magnoliopsida</taxon>
        <taxon>Liliopsida</taxon>
        <taxon>Poales</taxon>
        <taxon>Poaceae</taxon>
        <taxon>PACMAD clade</taxon>
        <taxon>Arundinoideae</taxon>
        <taxon>Arundineae</taxon>
        <taxon>Arundo</taxon>
    </lineage>
</organism>
<dbReference type="EMBL" id="GBRH01274854">
    <property type="protein sequence ID" value="JAD23041.1"/>
    <property type="molecule type" value="Transcribed_RNA"/>
</dbReference>
<proteinExistence type="predicted"/>
<evidence type="ECO:0000313" key="1">
    <source>
        <dbReference type="EMBL" id="JAD23041.1"/>
    </source>
</evidence>
<protein>
    <submittedName>
        <fullName evidence="1">Uncharacterized protein</fullName>
    </submittedName>
</protein>
<accession>A0A0A8Y9K4</accession>
<reference evidence="1" key="2">
    <citation type="journal article" date="2015" name="Data Brief">
        <title>Shoot transcriptome of the giant reed, Arundo donax.</title>
        <authorList>
            <person name="Barrero R.A."/>
            <person name="Guerrero F.D."/>
            <person name="Moolhuijzen P."/>
            <person name="Goolsby J.A."/>
            <person name="Tidwell J."/>
            <person name="Bellgard S.E."/>
            <person name="Bellgard M.I."/>
        </authorList>
    </citation>
    <scope>NUCLEOTIDE SEQUENCE</scope>
    <source>
        <tissue evidence="1">Shoot tissue taken approximately 20 cm above the soil surface</tissue>
    </source>
</reference>